<evidence type="ECO:0000256" key="1">
    <source>
        <dbReference type="ARBA" id="ARBA00022801"/>
    </source>
</evidence>
<dbReference type="GO" id="GO:0008745">
    <property type="term" value="F:N-acetylmuramoyl-L-alanine amidase activity"/>
    <property type="evidence" value="ECO:0007669"/>
    <property type="project" value="InterPro"/>
</dbReference>
<feature type="domain" description="MurNAc-LAA" evidence="2">
    <location>
        <begin position="225"/>
        <end position="341"/>
    </location>
</feature>
<dbReference type="GO" id="GO:0009253">
    <property type="term" value="P:peptidoglycan catabolic process"/>
    <property type="evidence" value="ECO:0007669"/>
    <property type="project" value="InterPro"/>
</dbReference>
<dbReference type="AlphaFoldDB" id="A0A6J7H2Y4"/>
<dbReference type="EMBL" id="CAFBMC010000153">
    <property type="protein sequence ID" value="CAB4913316.1"/>
    <property type="molecule type" value="Genomic_DNA"/>
</dbReference>
<dbReference type="InterPro" id="IPR002508">
    <property type="entry name" value="MurNAc-LAA_cat"/>
</dbReference>
<dbReference type="EMBL" id="CAFBPZ010000150">
    <property type="protein sequence ID" value="CAB5042637.1"/>
    <property type="molecule type" value="Genomic_DNA"/>
</dbReference>
<dbReference type="Pfam" id="PF01471">
    <property type="entry name" value="PG_binding_1"/>
    <property type="match status" value="2"/>
</dbReference>
<dbReference type="CDD" id="cd02696">
    <property type="entry name" value="MurNAc-LAA"/>
    <property type="match status" value="1"/>
</dbReference>
<sequence>MHRRGDTGAAVAEVWARLAHLGYVNSTQSDVFDDELDRAVRTFQQERGLKVDGVVGPNTFRRLDEARWQLGDRVLRFVPGHLVRGDDVVDLQNRLNTLGFDAGRADGAFGTQTDAAVREFQRSVGDTADGTCGPDTFRAFERLVRTVSGGNAANLRDRVTISALQTGIADKVVVIDPWFDERDPVASEITRSIAMRVEGRLAALGTQVFLTRSATNALPDDISRADFANRTTADLLISIHCDRAASARPNGISTYYFGEPNDGAHSYSGRALAEQIQVELCARTRLHNNRSHARTWDLLRMSRMPAVRVDIGYLSNPQDAAWLHEPDHQDLLAAGLAAAISRFCKPV</sequence>
<protein>
    <submittedName>
        <fullName evidence="3">Unannotated protein</fullName>
    </submittedName>
</protein>
<keyword evidence="1" id="KW-0378">Hydrolase</keyword>
<dbReference type="SUPFAM" id="SSF53187">
    <property type="entry name" value="Zn-dependent exopeptidases"/>
    <property type="match status" value="1"/>
</dbReference>
<dbReference type="GO" id="GO:0030288">
    <property type="term" value="C:outer membrane-bounded periplasmic space"/>
    <property type="evidence" value="ECO:0007669"/>
    <property type="project" value="TreeGrafter"/>
</dbReference>
<organism evidence="3">
    <name type="scientific">freshwater metagenome</name>
    <dbReference type="NCBI Taxonomy" id="449393"/>
    <lineage>
        <taxon>unclassified sequences</taxon>
        <taxon>metagenomes</taxon>
        <taxon>ecological metagenomes</taxon>
    </lineage>
</organism>
<dbReference type="InterPro" id="IPR050695">
    <property type="entry name" value="N-acetylmuramoyl_amidase_3"/>
</dbReference>
<dbReference type="SUPFAM" id="SSF47090">
    <property type="entry name" value="PGBD-like"/>
    <property type="match status" value="2"/>
</dbReference>
<proteinExistence type="predicted"/>
<dbReference type="InterPro" id="IPR036365">
    <property type="entry name" value="PGBD-like_sf"/>
</dbReference>
<dbReference type="InterPro" id="IPR036366">
    <property type="entry name" value="PGBDSf"/>
</dbReference>
<evidence type="ECO:0000313" key="3">
    <source>
        <dbReference type="EMBL" id="CAB4913316.1"/>
    </source>
</evidence>
<dbReference type="Gene3D" id="1.10.101.10">
    <property type="entry name" value="PGBD-like superfamily/PGBD"/>
    <property type="match status" value="2"/>
</dbReference>
<dbReference type="Pfam" id="PF01520">
    <property type="entry name" value="Amidase_3"/>
    <property type="match status" value="1"/>
</dbReference>
<dbReference type="PANTHER" id="PTHR30404:SF0">
    <property type="entry name" value="N-ACETYLMURAMOYL-L-ALANINE AMIDASE AMIC"/>
    <property type="match status" value="1"/>
</dbReference>
<reference evidence="3" key="1">
    <citation type="submission" date="2020-05" db="EMBL/GenBank/DDBJ databases">
        <authorList>
            <person name="Chiriac C."/>
            <person name="Salcher M."/>
            <person name="Ghai R."/>
            <person name="Kavagutti S V."/>
        </authorList>
    </citation>
    <scope>NUCLEOTIDE SEQUENCE</scope>
</reference>
<accession>A0A6J7H2Y4</accession>
<name>A0A6J7H2Y4_9ZZZZ</name>
<evidence type="ECO:0000259" key="2">
    <source>
        <dbReference type="SMART" id="SM00646"/>
    </source>
</evidence>
<dbReference type="Gene3D" id="3.40.630.40">
    <property type="entry name" value="Zn-dependent exopeptidases"/>
    <property type="match status" value="1"/>
</dbReference>
<evidence type="ECO:0000313" key="4">
    <source>
        <dbReference type="EMBL" id="CAB5042637.1"/>
    </source>
</evidence>
<dbReference type="SMART" id="SM00646">
    <property type="entry name" value="Ami_3"/>
    <property type="match status" value="1"/>
</dbReference>
<gene>
    <name evidence="3" type="ORF">UFOPK3495_01723</name>
    <name evidence="4" type="ORF">UFOPK4237_01585</name>
</gene>
<dbReference type="PANTHER" id="PTHR30404">
    <property type="entry name" value="N-ACETYLMURAMOYL-L-ALANINE AMIDASE"/>
    <property type="match status" value="1"/>
</dbReference>
<dbReference type="InterPro" id="IPR002477">
    <property type="entry name" value="Peptidoglycan-bd-like"/>
</dbReference>